<evidence type="ECO:0000259" key="2">
    <source>
        <dbReference type="Pfam" id="PF01408"/>
    </source>
</evidence>
<dbReference type="EMBL" id="CM000913">
    <property type="protein sequence ID" value="EFG06508.1"/>
    <property type="molecule type" value="Genomic_DNA"/>
</dbReference>
<dbReference type="PANTHER" id="PTHR43818:SF11">
    <property type="entry name" value="BCDNA.GH03377"/>
    <property type="match status" value="1"/>
</dbReference>
<dbReference type="GeneID" id="93731939"/>
<dbReference type="InterPro" id="IPR000683">
    <property type="entry name" value="Gfo/Idh/MocA-like_OxRdtase_N"/>
</dbReference>
<dbReference type="SUPFAM" id="SSF51735">
    <property type="entry name" value="NAD(P)-binding Rossmann-fold domains"/>
    <property type="match status" value="1"/>
</dbReference>
<dbReference type="Proteomes" id="UP000002357">
    <property type="component" value="Chromosome"/>
</dbReference>
<gene>
    <name evidence="4" type="ORF">SCLAV_1429</name>
</gene>
<dbReference type="GO" id="GO:0000166">
    <property type="term" value="F:nucleotide binding"/>
    <property type="evidence" value="ECO:0007669"/>
    <property type="project" value="InterPro"/>
</dbReference>
<name>E2Q0W5_STRCL</name>
<dbReference type="Pfam" id="PF01408">
    <property type="entry name" value="GFO_IDH_MocA"/>
    <property type="match status" value="1"/>
</dbReference>
<dbReference type="Gene3D" id="3.40.50.720">
    <property type="entry name" value="NAD(P)-binding Rossmann-like Domain"/>
    <property type="match status" value="1"/>
</dbReference>
<reference evidence="4 5" key="1">
    <citation type="journal article" date="2010" name="Genome Biol. Evol.">
        <title>The sequence of a 1.8-mb bacterial linear plasmid reveals a rich evolutionary reservoir of secondary metabolic pathways.</title>
        <authorList>
            <person name="Medema M.H."/>
            <person name="Trefzer A."/>
            <person name="Kovalchuk A."/>
            <person name="van den Berg M."/>
            <person name="Mueller U."/>
            <person name="Heijne W."/>
            <person name="Wu L."/>
            <person name="Alam M.T."/>
            <person name="Ronning C.M."/>
            <person name="Nierman W.C."/>
            <person name="Bovenberg R.A.L."/>
            <person name="Breitling R."/>
            <person name="Takano E."/>
        </authorList>
    </citation>
    <scope>NUCLEOTIDE SEQUENCE [LARGE SCALE GENOMIC DNA]</scope>
    <source>
        <strain evidence="5">ATCC 27064 / DSM 738 / JCM 4710 / NBRC 13307 / NCIMB 12785 / NRRL 3585 / VKM Ac-602</strain>
    </source>
</reference>
<accession>E2Q0W5</accession>
<feature type="domain" description="Gfo/Idh/MocA-like oxidoreductase N-terminal" evidence="2">
    <location>
        <begin position="9"/>
        <end position="123"/>
    </location>
</feature>
<sequence>MNHTPPPQLRCGLIGAGPWAHQTQAPALSAHGGVAFTGVWARRPEAAAELATEHGVAAYSGEEGIDALLADCEAVAFALPPDAQAPLAARAAAAGRHLLLDKPVATDVAAAREAVDAALGAGVASVVFCTLRFAPDTETWIEEQSALGGWFTAQARWLGARYAHGVDSVSPPSPWRRERGGLWDVGPHALSVLIPILGDVTSLSAVPGPADTVHLTLRHSSGASSALTLGLSAPAGAAGTRVELLGDHGKSVMPKWNDPVTAFRGAIDELRAAIRTDRPHPCDIRFGLRLTELLAEAESQLS</sequence>
<protein>
    <submittedName>
        <fullName evidence="4">Putative oxidoreductase</fullName>
    </submittedName>
</protein>
<dbReference type="eggNOG" id="COG0673">
    <property type="taxonomic scope" value="Bacteria"/>
</dbReference>
<dbReference type="STRING" id="1901.BB341_20995"/>
<evidence type="ECO:0000259" key="3">
    <source>
        <dbReference type="Pfam" id="PF22725"/>
    </source>
</evidence>
<keyword evidence="5" id="KW-1185">Reference proteome</keyword>
<dbReference type="Gene3D" id="3.30.360.10">
    <property type="entry name" value="Dihydrodipicolinate Reductase, domain 2"/>
    <property type="match status" value="1"/>
</dbReference>
<dbReference type="SUPFAM" id="SSF55347">
    <property type="entry name" value="Glyceraldehyde-3-phosphate dehydrogenase-like, C-terminal domain"/>
    <property type="match status" value="1"/>
</dbReference>
<feature type="domain" description="GFO/IDH/MocA-like oxidoreductase" evidence="3">
    <location>
        <begin position="146"/>
        <end position="250"/>
    </location>
</feature>
<dbReference type="RefSeq" id="WP_003960250.1">
    <property type="nucleotide sequence ID" value="NZ_CM000913.1"/>
</dbReference>
<dbReference type="PANTHER" id="PTHR43818">
    <property type="entry name" value="BCDNA.GH03377"/>
    <property type="match status" value="1"/>
</dbReference>
<keyword evidence="1" id="KW-0560">Oxidoreductase</keyword>
<dbReference type="Pfam" id="PF22725">
    <property type="entry name" value="GFO_IDH_MocA_C3"/>
    <property type="match status" value="1"/>
</dbReference>
<dbReference type="InterPro" id="IPR055170">
    <property type="entry name" value="GFO_IDH_MocA-like_dom"/>
</dbReference>
<dbReference type="OrthoDB" id="3815872at2"/>
<proteinExistence type="predicted"/>
<evidence type="ECO:0000313" key="4">
    <source>
        <dbReference type="EMBL" id="EFG06508.1"/>
    </source>
</evidence>
<dbReference type="InterPro" id="IPR036291">
    <property type="entry name" value="NAD(P)-bd_dom_sf"/>
</dbReference>
<dbReference type="KEGG" id="sclf:BB341_20995"/>
<dbReference type="GO" id="GO:0016491">
    <property type="term" value="F:oxidoreductase activity"/>
    <property type="evidence" value="ECO:0007669"/>
    <property type="project" value="UniProtKB-KW"/>
</dbReference>
<evidence type="ECO:0000313" key="5">
    <source>
        <dbReference type="Proteomes" id="UP000002357"/>
    </source>
</evidence>
<dbReference type="InterPro" id="IPR050463">
    <property type="entry name" value="Gfo/Idh/MocA_oxidrdct_glycsds"/>
</dbReference>
<evidence type="ECO:0000256" key="1">
    <source>
        <dbReference type="ARBA" id="ARBA00023002"/>
    </source>
</evidence>
<organism evidence="4 5">
    <name type="scientific">Streptomyces clavuligerus</name>
    <dbReference type="NCBI Taxonomy" id="1901"/>
    <lineage>
        <taxon>Bacteria</taxon>
        <taxon>Bacillati</taxon>
        <taxon>Actinomycetota</taxon>
        <taxon>Actinomycetes</taxon>
        <taxon>Kitasatosporales</taxon>
        <taxon>Streptomycetaceae</taxon>
        <taxon>Streptomyces</taxon>
    </lineage>
</organism>
<dbReference type="AlphaFoldDB" id="E2Q0W5"/>